<dbReference type="SMART" id="SM00321">
    <property type="entry name" value="WSC"/>
    <property type="match status" value="1"/>
</dbReference>
<feature type="region of interest" description="Disordered" evidence="1">
    <location>
        <begin position="159"/>
        <end position="193"/>
    </location>
</feature>
<dbReference type="PROSITE" id="PS51212">
    <property type="entry name" value="WSC"/>
    <property type="match status" value="1"/>
</dbReference>
<feature type="transmembrane region" description="Helical" evidence="2">
    <location>
        <begin position="199"/>
        <end position="221"/>
    </location>
</feature>
<dbReference type="EMBL" id="JAWDJO010000097">
    <property type="protein sequence ID" value="KAL1894103.1"/>
    <property type="molecule type" value="Genomic_DNA"/>
</dbReference>
<name>A0ABR3Z245_9PEZI</name>
<evidence type="ECO:0000313" key="6">
    <source>
        <dbReference type="Proteomes" id="UP001583280"/>
    </source>
</evidence>
<proteinExistence type="predicted"/>
<evidence type="ECO:0000259" key="4">
    <source>
        <dbReference type="PROSITE" id="PS51212"/>
    </source>
</evidence>
<feature type="compositionally biased region" description="Low complexity" evidence="1">
    <location>
        <begin position="159"/>
        <end position="182"/>
    </location>
</feature>
<keyword evidence="2" id="KW-1133">Transmembrane helix</keyword>
<dbReference type="Proteomes" id="UP001583280">
    <property type="component" value="Unassembled WGS sequence"/>
</dbReference>
<evidence type="ECO:0000256" key="3">
    <source>
        <dbReference type="SAM" id="SignalP"/>
    </source>
</evidence>
<evidence type="ECO:0000256" key="2">
    <source>
        <dbReference type="SAM" id="Phobius"/>
    </source>
</evidence>
<keyword evidence="6" id="KW-1185">Reference proteome</keyword>
<feature type="chain" id="PRO_5047129255" evidence="3">
    <location>
        <begin position="18"/>
        <end position="290"/>
    </location>
</feature>
<sequence>MRLSYIVAAGLLQFASAQSSAGGSSGQTTKGYQAPSQIPTPGSQTTVGCFSSSGNLTDPGGYADTSVSSGFCGVSLCVEKGFTVFAIRGPKCYCGNTYPPEDDIVEDSRCNYPCPAYPAEACGGISSGGAWSVFNSGIEVDVEYDTSSSSTTSAAATSTAAATPAGGNAATSATAPATTTSSDGKGNDNDKKSSNVGPIVGGLVGGIFGLAAVAGGVFLYMRRRRNREIEEEHRRNAAVNAFINGKSSPGGSMSISDSRLDPVMAQRRMSDGSIADNEDYSRRILRVTNA</sequence>
<protein>
    <submittedName>
        <fullName evidence="5">Protein SLG1</fullName>
    </submittedName>
</protein>
<keyword evidence="2" id="KW-0472">Membrane</keyword>
<dbReference type="Pfam" id="PF01822">
    <property type="entry name" value="WSC"/>
    <property type="match status" value="1"/>
</dbReference>
<comment type="caution">
    <text evidence="5">The sequence shown here is derived from an EMBL/GenBank/DDBJ whole genome shotgun (WGS) entry which is preliminary data.</text>
</comment>
<feature type="region of interest" description="Disordered" evidence="1">
    <location>
        <begin position="19"/>
        <end position="43"/>
    </location>
</feature>
<reference evidence="5 6" key="1">
    <citation type="journal article" date="2024" name="IMA Fungus">
        <title>IMA Genome - F19 : A genome assembly and annotation guide to empower mycologists, including annotated draft genome sequences of Ceratocystis pirilliformis, Diaporthe australafricana, Fusarium ophioides, Paecilomyces lecythidis, and Sporothrix stenoceras.</title>
        <authorList>
            <person name="Aylward J."/>
            <person name="Wilson A.M."/>
            <person name="Visagie C.M."/>
            <person name="Spraker J."/>
            <person name="Barnes I."/>
            <person name="Buitendag C."/>
            <person name="Ceriani C."/>
            <person name="Del Mar Angel L."/>
            <person name="du Plessis D."/>
            <person name="Fuchs T."/>
            <person name="Gasser K."/>
            <person name="Kramer D."/>
            <person name="Li W."/>
            <person name="Munsamy K."/>
            <person name="Piso A."/>
            <person name="Price J.L."/>
            <person name="Sonnekus B."/>
            <person name="Thomas C."/>
            <person name="van der Nest A."/>
            <person name="van Dijk A."/>
            <person name="van Heerden A."/>
            <person name="van Vuuren N."/>
            <person name="Yilmaz N."/>
            <person name="Duong T.A."/>
            <person name="van der Merwe N.A."/>
            <person name="Wingfield M.J."/>
            <person name="Wingfield B.D."/>
        </authorList>
    </citation>
    <scope>NUCLEOTIDE SEQUENCE [LARGE SCALE GENOMIC DNA]</scope>
    <source>
        <strain evidence="5 6">CMW 12675</strain>
    </source>
</reference>
<feature type="compositionally biased region" description="Polar residues" evidence="1">
    <location>
        <begin position="28"/>
        <end position="43"/>
    </location>
</feature>
<accession>A0ABR3Z245</accession>
<evidence type="ECO:0000313" key="5">
    <source>
        <dbReference type="EMBL" id="KAL1894103.1"/>
    </source>
</evidence>
<feature type="domain" description="WSC" evidence="4">
    <location>
        <begin position="43"/>
        <end position="137"/>
    </location>
</feature>
<dbReference type="InterPro" id="IPR002889">
    <property type="entry name" value="WSC_carb-bd"/>
</dbReference>
<feature type="signal peptide" evidence="3">
    <location>
        <begin position="1"/>
        <end position="17"/>
    </location>
</feature>
<gene>
    <name evidence="5" type="primary">wsc1</name>
    <name evidence="5" type="ORF">Cpir12675_003838</name>
</gene>
<keyword evidence="3" id="KW-0732">Signal</keyword>
<organism evidence="5 6">
    <name type="scientific">Ceratocystis pirilliformis</name>
    <dbReference type="NCBI Taxonomy" id="259994"/>
    <lineage>
        <taxon>Eukaryota</taxon>
        <taxon>Fungi</taxon>
        <taxon>Dikarya</taxon>
        <taxon>Ascomycota</taxon>
        <taxon>Pezizomycotina</taxon>
        <taxon>Sordariomycetes</taxon>
        <taxon>Hypocreomycetidae</taxon>
        <taxon>Microascales</taxon>
        <taxon>Ceratocystidaceae</taxon>
        <taxon>Ceratocystis</taxon>
    </lineage>
</organism>
<evidence type="ECO:0000256" key="1">
    <source>
        <dbReference type="SAM" id="MobiDB-lite"/>
    </source>
</evidence>
<keyword evidence="2" id="KW-0812">Transmembrane</keyword>